<dbReference type="EMBL" id="JH972803">
    <property type="protein sequence ID" value="EKM73399.1"/>
    <property type="molecule type" value="Genomic_DNA"/>
</dbReference>
<dbReference type="Proteomes" id="UP000008493">
    <property type="component" value="Unassembled WGS sequence"/>
</dbReference>
<dbReference type="RefSeq" id="XP_007335962.1">
    <property type="nucleotide sequence ID" value="XM_007335900.1"/>
</dbReference>
<keyword evidence="2" id="KW-1185">Reference proteome</keyword>
<dbReference type="AlphaFoldDB" id="K5VGC8"/>
<evidence type="ECO:0000313" key="2">
    <source>
        <dbReference type="Proteomes" id="UP000008493"/>
    </source>
</evidence>
<reference evidence="2" key="1">
    <citation type="journal article" date="2012" name="Proc. Natl. Acad. Sci. U.S.A.">
        <title>Genome sequence of the button mushroom Agaricus bisporus reveals mechanisms governing adaptation to a humic-rich ecological niche.</title>
        <authorList>
            <person name="Morin E."/>
            <person name="Kohler A."/>
            <person name="Baker A.R."/>
            <person name="Foulongne-Oriol M."/>
            <person name="Lombard V."/>
            <person name="Nagy L.G."/>
            <person name="Ohm R.A."/>
            <person name="Patyshakuliyeva A."/>
            <person name="Brun A."/>
            <person name="Aerts A.L."/>
            <person name="Bailey A.M."/>
            <person name="Billette C."/>
            <person name="Coutinho P.M."/>
            <person name="Deakin G."/>
            <person name="Doddapaneni H."/>
            <person name="Floudas D."/>
            <person name="Grimwood J."/>
            <person name="Hilden K."/>
            <person name="Kuees U."/>
            <person name="LaButti K.M."/>
            <person name="Lapidus A."/>
            <person name="Lindquist E.A."/>
            <person name="Lucas S.M."/>
            <person name="Murat C."/>
            <person name="Riley R.W."/>
            <person name="Salamov A.A."/>
            <person name="Schmutz J."/>
            <person name="Subramanian V."/>
            <person name="Woesten H.A.B."/>
            <person name="Xu J."/>
            <person name="Eastwood D.C."/>
            <person name="Foster G.D."/>
            <person name="Sonnenberg A.S."/>
            <person name="Cullen D."/>
            <person name="de Vries R.P."/>
            <person name="Lundell T."/>
            <person name="Hibbett D.S."/>
            <person name="Henrissat B."/>
            <person name="Burton K.S."/>
            <person name="Kerrigan R.W."/>
            <person name="Challen M.P."/>
            <person name="Grigoriev I.V."/>
            <person name="Martin F."/>
        </authorList>
    </citation>
    <scope>NUCLEOTIDE SEQUENCE [LARGE SCALE GENOMIC DNA]</scope>
    <source>
        <strain evidence="2">JB137-S8 / ATCC MYA-4627 / FGSC 10392</strain>
    </source>
</reference>
<dbReference type="HOGENOM" id="CLU_2996017_0_0_1"/>
<protein>
    <submittedName>
        <fullName evidence="1">Uncharacterized protein</fullName>
    </submittedName>
</protein>
<dbReference type="InParanoid" id="K5VGC8"/>
<evidence type="ECO:0000313" key="1">
    <source>
        <dbReference type="EMBL" id="EKM73399.1"/>
    </source>
</evidence>
<organism evidence="1 2">
    <name type="scientific">Agaricus bisporus var. burnettii (strain JB137-S8 / ATCC MYA-4627 / FGSC 10392)</name>
    <name type="common">White button mushroom</name>
    <dbReference type="NCBI Taxonomy" id="597362"/>
    <lineage>
        <taxon>Eukaryota</taxon>
        <taxon>Fungi</taxon>
        <taxon>Dikarya</taxon>
        <taxon>Basidiomycota</taxon>
        <taxon>Agaricomycotina</taxon>
        <taxon>Agaricomycetes</taxon>
        <taxon>Agaricomycetidae</taxon>
        <taxon>Agaricales</taxon>
        <taxon>Agaricineae</taxon>
        <taxon>Agaricaceae</taxon>
        <taxon>Agaricus</taxon>
    </lineage>
</organism>
<dbReference type="KEGG" id="abp:AGABI1DRAFT134849"/>
<proteinExistence type="predicted"/>
<name>K5VGC8_AGABU</name>
<accession>K5VGC8</accession>
<gene>
    <name evidence="1" type="ORF">AGABI1DRAFT_134849</name>
</gene>
<sequence>MSIPTPCLEGPFNVTLRQRTSSVMMSQCQRNASISPASLYASVTLAALQHNDVTTPA</sequence>
<dbReference type="GeneID" id="18828393"/>